<feature type="region of interest" description="Disordered" evidence="1">
    <location>
        <begin position="65"/>
        <end position="87"/>
    </location>
</feature>
<evidence type="ECO:0000313" key="2">
    <source>
        <dbReference type="EMBL" id="PRQ02030.1"/>
    </source>
</evidence>
<protein>
    <submittedName>
        <fullName evidence="2">Uncharacterized protein</fullName>
    </submittedName>
</protein>
<proteinExistence type="predicted"/>
<evidence type="ECO:0000256" key="1">
    <source>
        <dbReference type="SAM" id="MobiDB-lite"/>
    </source>
</evidence>
<dbReference type="EMBL" id="PVNL01000114">
    <property type="protein sequence ID" value="PRQ02030.1"/>
    <property type="molecule type" value="Genomic_DNA"/>
</dbReference>
<dbReference type="AlphaFoldDB" id="A0A2S9YA92"/>
<comment type="caution">
    <text evidence="2">The sequence shown here is derived from an EMBL/GenBank/DDBJ whole genome shotgun (WGS) entry which is preliminary data.</text>
</comment>
<gene>
    <name evidence="2" type="ORF">ENSA7_56030</name>
</gene>
<evidence type="ECO:0000313" key="3">
    <source>
        <dbReference type="Proteomes" id="UP000238823"/>
    </source>
</evidence>
<name>A0A2S9YA92_9BACT</name>
<organism evidence="2 3">
    <name type="scientific">Enhygromyxa salina</name>
    <dbReference type="NCBI Taxonomy" id="215803"/>
    <lineage>
        <taxon>Bacteria</taxon>
        <taxon>Pseudomonadati</taxon>
        <taxon>Myxococcota</taxon>
        <taxon>Polyangia</taxon>
        <taxon>Nannocystales</taxon>
        <taxon>Nannocystaceae</taxon>
        <taxon>Enhygromyxa</taxon>
    </lineage>
</organism>
<accession>A0A2S9YA92</accession>
<dbReference type="Proteomes" id="UP000238823">
    <property type="component" value="Unassembled WGS sequence"/>
</dbReference>
<sequence length="87" mass="9722">MRGLTVEPGDRFSSMDALADALTDLVIPGRRCKVRRREFGVAMLASLSTIGLGKVAQYFQREPVIDMHDDDDHKTPSESLDDQRSKT</sequence>
<reference evidence="2 3" key="1">
    <citation type="submission" date="2018-03" db="EMBL/GenBank/DDBJ databases">
        <title>Draft Genome Sequences of the Obligatory Marine Myxobacteria Enhygromyxa salina SWB007.</title>
        <authorList>
            <person name="Poehlein A."/>
            <person name="Moghaddam J.A."/>
            <person name="Harms H."/>
            <person name="Alanjari M."/>
            <person name="Koenig G.M."/>
            <person name="Daniel R."/>
            <person name="Schaeberle T.F."/>
        </authorList>
    </citation>
    <scope>NUCLEOTIDE SEQUENCE [LARGE SCALE GENOMIC DNA]</scope>
    <source>
        <strain evidence="2 3">SWB007</strain>
    </source>
</reference>